<dbReference type="GO" id="GO:0015035">
    <property type="term" value="F:protein-disulfide reductase activity"/>
    <property type="evidence" value="ECO:0007669"/>
    <property type="project" value="InterPro"/>
</dbReference>
<organism evidence="7 8">
    <name type="scientific">Littorina saxatilis</name>
    <dbReference type="NCBI Taxonomy" id="31220"/>
    <lineage>
        <taxon>Eukaryota</taxon>
        <taxon>Metazoa</taxon>
        <taxon>Spiralia</taxon>
        <taxon>Lophotrochozoa</taxon>
        <taxon>Mollusca</taxon>
        <taxon>Gastropoda</taxon>
        <taxon>Caenogastropoda</taxon>
        <taxon>Littorinimorpha</taxon>
        <taxon>Littorinoidea</taxon>
        <taxon>Littorinidae</taxon>
        <taxon>Littorina</taxon>
    </lineage>
</organism>
<dbReference type="AlphaFoldDB" id="A0AAN9GMG5"/>
<dbReference type="PANTHER" id="PTHR43601">
    <property type="entry name" value="THIOREDOXIN, MITOCHONDRIAL"/>
    <property type="match status" value="1"/>
</dbReference>
<dbReference type="InterPro" id="IPR005746">
    <property type="entry name" value="Thioredoxin"/>
</dbReference>
<dbReference type="Gene3D" id="3.40.30.10">
    <property type="entry name" value="Glutaredoxin"/>
    <property type="match status" value="1"/>
</dbReference>
<dbReference type="InterPro" id="IPR036249">
    <property type="entry name" value="Thioredoxin-like_sf"/>
</dbReference>
<accession>A0AAN9GMG5</accession>
<keyword evidence="8" id="KW-1185">Reference proteome</keyword>
<keyword evidence="3" id="KW-0249">Electron transport</keyword>
<dbReference type="GO" id="GO:0005739">
    <property type="term" value="C:mitochondrion"/>
    <property type="evidence" value="ECO:0007669"/>
    <property type="project" value="TreeGrafter"/>
</dbReference>
<dbReference type="PROSITE" id="PS00194">
    <property type="entry name" value="THIOREDOXIN_1"/>
    <property type="match status" value="1"/>
</dbReference>
<dbReference type="PANTHER" id="PTHR43601:SF3">
    <property type="entry name" value="THIOREDOXIN, MITOCHONDRIAL"/>
    <property type="match status" value="1"/>
</dbReference>
<dbReference type="GO" id="GO:0045454">
    <property type="term" value="P:cell redox homeostasis"/>
    <property type="evidence" value="ECO:0007669"/>
    <property type="project" value="TreeGrafter"/>
</dbReference>
<keyword evidence="5" id="KW-0676">Redox-active center</keyword>
<dbReference type="EMBL" id="JBAMIC010000002">
    <property type="protein sequence ID" value="KAK7113674.1"/>
    <property type="molecule type" value="Genomic_DNA"/>
</dbReference>
<dbReference type="NCBIfam" id="TIGR01068">
    <property type="entry name" value="thioredoxin"/>
    <property type="match status" value="1"/>
</dbReference>
<evidence type="ECO:0000256" key="2">
    <source>
        <dbReference type="ARBA" id="ARBA00022448"/>
    </source>
</evidence>
<keyword evidence="4" id="KW-1015">Disulfide bond</keyword>
<evidence type="ECO:0000256" key="1">
    <source>
        <dbReference type="ARBA" id="ARBA00008987"/>
    </source>
</evidence>
<feature type="domain" description="Thioredoxin" evidence="6">
    <location>
        <begin position="29"/>
        <end position="165"/>
    </location>
</feature>
<dbReference type="Proteomes" id="UP001374579">
    <property type="component" value="Unassembled WGS sequence"/>
</dbReference>
<dbReference type="FunFam" id="3.40.30.10:FF:000001">
    <property type="entry name" value="Thioredoxin"/>
    <property type="match status" value="1"/>
</dbReference>
<reference evidence="7 8" key="1">
    <citation type="submission" date="2024-02" db="EMBL/GenBank/DDBJ databases">
        <title>Chromosome-scale genome assembly of the rough periwinkle Littorina saxatilis.</title>
        <authorList>
            <person name="De Jode A."/>
            <person name="Faria R."/>
            <person name="Formenti G."/>
            <person name="Sims Y."/>
            <person name="Smith T.P."/>
            <person name="Tracey A."/>
            <person name="Wood J.M.D."/>
            <person name="Zagrodzka Z.B."/>
            <person name="Johannesson K."/>
            <person name="Butlin R.K."/>
            <person name="Leder E.H."/>
        </authorList>
    </citation>
    <scope>NUCLEOTIDE SEQUENCE [LARGE SCALE GENOMIC DNA]</scope>
    <source>
        <strain evidence="7">Snail1</strain>
        <tissue evidence="7">Muscle</tissue>
    </source>
</reference>
<gene>
    <name evidence="7" type="ORF">V1264_012922</name>
</gene>
<evidence type="ECO:0000259" key="6">
    <source>
        <dbReference type="PROSITE" id="PS51352"/>
    </source>
</evidence>
<dbReference type="SUPFAM" id="SSF52833">
    <property type="entry name" value="Thioredoxin-like"/>
    <property type="match status" value="1"/>
</dbReference>
<dbReference type="InterPro" id="IPR017937">
    <property type="entry name" value="Thioredoxin_CS"/>
</dbReference>
<evidence type="ECO:0000313" key="8">
    <source>
        <dbReference type="Proteomes" id="UP001374579"/>
    </source>
</evidence>
<sequence length="165" mass="18314">MAYRLLFRRLSPLLRSGSHLVPALNSALRLPRQAVINQNLAARLTGSRSMSSDNYDKQPEILNIQDEEDFEKRVIGSAKPVVVDFHATWCGPCKLLGPRLETIIAGQKGKVIMAKVDIDENVELAMRYNVQSVPTVYGVKDGKVLTSFIGLKEDDEIKSFVAGLM</sequence>
<dbReference type="Pfam" id="PF00085">
    <property type="entry name" value="Thioredoxin"/>
    <property type="match status" value="1"/>
</dbReference>
<evidence type="ECO:0000256" key="3">
    <source>
        <dbReference type="ARBA" id="ARBA00022982"/>
    </source>
</evidence>
<evidence type="ECO:0000256" key="4">
    <source>
        <dbReference type="ARBA" id="ARBA00023157"/>
    </source>
</evidence>
<evidence type="ECO:0000313" key="7">
    <source>
        <dbReference type="EMBL" id="KAK7113674.1"/>
    </source>
</evidence>
<comment type="similarity">
    <text evidence="1">Belongs to the thioredoxin family.</text>
</comment>
<dbReference type="InterPro" id="IPR013766">
    <property type="entry name" value="Thioredoxin_domain"/>
</dbReference>
<comment type="caution">
    <text evidence="7">The sequence shown here is derived from an EMBL/GenBank/DDBJ whole genome shotgun (WGS) entry which is preliminary data.</text>
</comment>
<name>A0AAN9GMG5_9CAEN</name>
<protein>
    <recommendedName>
        <fullName evidence="6">Thioredoxin domain-containing protein</fullName>
    </recommendedName>
</protein>
<dbReference type="PROSITE" id="PS51352">
    <property type="entry name" value="THIOREDOXIN_2"/>
    <property type="match status" value="1"/>
</dbReference>
<keyword evidence="2" id="KW-0813">Transport</keyword>
<evidence type="ECO:0000256" key="5">
    <source>
        <dbReference type="ARBA" id="ARBA00023284"/>
    </source>
</evidence>
<dbReference type="CDD" id="cd02947">
    <property type="entry name" value="TRX_family"/>
    <property type="match status" value="1"/>
</dbReference>
<proteinExistence type="inferred from homology"/>
<dbReference type="PRINTS" id="PR00421">
    <property type="entry name" value="THIOREDOXIN"/>
</dbReference>